<dbReference type="PRINTS" id="PR00421">
    <property type="entry name" value="THIOREDOXIN"/>
</dbReference>
<keyword evidence="3" id="KW-0249">Electron transport</keyword>
<keyword evidence="2" id="KW-0813">Transport</keyword>
<dbReference type="PANTHER" id="PTHR45663">
    <property type="entry name" value="GEO12009P1"/>
    <property type="match status" value="1"/>
</dbReference>
<dbReference type="RefSeq" id="WP_256258384.1">
    <property type="nucleotide sequence ID" value="NZ_FONR01000009.1"/>
</dbReference>
<dbReference type="GO" id="GO:0015035">
    <property type="term" value="F:protein-disulfide reductase activity"/>
    <property type="evidence" value="ECO:0007669"/>
    <property type="project" value="UniProtKB-UniRule"/>
</dbReference>
<evidence type="ECO:0000256" key="4">
    <source>
        <dbReference type="ARBA" id="ARBA00023157"/>
    </source>
</evidence>
<dbReference type="InterPro" id="IPR017937">
    <property type="entry name" value="Thioredoxin_CS"/>
</dbReference>
<dbReference type="GO" id="GO:0005737">
    <property type="term" value="C:cytoplasm"/>
    <property type="evidence" value="ECO:0007669"/>
    <property type="project" value="TreeGrafter"/>
</dbReference>
<sequence length="152" mass="16247">MSTVTTSTGTSKTVVCDHCGRKNRVPAAAAGTPRCGNCASPLAWIADAGDADFAEVAEQAKPYVVVDLWATWCGPCRMVSPALEQVAHELAGRVKLVKVDIDQNPRLAQRFQVQAVPTLLLLDKGEVIARKTGAAPAPALRQWVEETLAARR</sequence>
<dbReference type="CDD" id="cd02947">
    <property type="entry name" value="TRX_family"/>
    <property type="match status" value="1"/>
</dbReference>
<feature type="domain" description="Thioredoxin" evidence="7">
    <location>
        <begin position="33"/>
        <end position="149"/>
    </location>
</feature>
<evidence type="ECO:0000256" key="5">
    <source>
        <dbReference type="ARBA" id="ARBA00023284"/>
    </source>
</evidence>
<gene>
    <name evidence="8" type="ORF">SAMN02787118_109173</name>
</gene>
<reference evidence="8 9" key="1">
    <citation type="submission" date="2016-10" db="EMBL/GenBank/DDBJ databases">
        <authorList>
            <person name="de Groot N.N."/>
        </authorList>
    </citation>
    <scope>NUCLEOTIDE SEQUENCE [LARGE SCALE GENOMIC DNA]</scope>
    <source>
        <strain evidence="8 9">OK461</strain>
    </source>
</reference>
<dbReference type="InterPro" id="IPR036249">
    <property type="entry name" value="Thioredoxin-like_sf"/>
</dbReference>
<dbReference type="PROSITE" id="PS00194">
    <property type="entry name" value="THIOREDOXIN_1"/>
    <property type="match status" value="1"/>
</dbReference>
<dbReference type="EMBL" id="FONR01000009">
    <property type="protein sequence ID" value="SFF60093.1"/>
    <property type="molecule type" value="Genomic_DNA"/>
</dbReference>
<evidence type="ECO:0000256" key="2">
    <source>
        <dbReference type="ARBA" id="ARBA00022448"/>
    </source>
</evidence>
<evidence type="ECO:0000256" key="6">
    <source>
        <dbReference type="NCBIfam" id="TIGR01068"/>
    </source>
</evidence>
<dbReference type="FunFam" id="3.40.30.10:FF:000001">
    <property type="entry name" value="Thioredoxin"/>
    <property type="match status" value="1"/>
</dbReference>
<dbReference type="InterPro" id="IPR013766">
    <property type="entry name" value="Thioredoxin_domain"/>
</dbReference>
<accession>A0A1I2K173</accession>
<evidence type="ECO:0000256" key="1">
    <source>
        <dbReference type="ARBA" id="ARBA00008987"/>
    </source>
</evidence>
<dbReference type="InterPro" id="IPR005746">
    <property type="entry name" value="Thioredoxin"/>
</dbReference>
<organism evidence="8 9">
    <name type="scientific">Streptomyces mirabilis</name>
    <dbReference type="NCBI Taxonomy" id="68239"/>
    <lineage>
        <taxon>Bacteria</taxon>
        <taxon>Bacillati</taxon>
        <taxon>Actinomycetota</taxon>
        <taxon>Actinomycetes</taxon>
        <taxon>Kitasatosporales</taxon>
        <taxon>Streptomycetaceae</taxon>
        <taxon>Streptomyces</taxon>
    </lineage>
</organism>
<dbReference type="Proteomes" id="UP000181942">
    <property type="component" value="Unassembled WGS sequence"/>
</dbReference>
<dbReference type="Gene3D" id="2.30.30.380">
    <property type="entry name" value="Zn-finger domain of Sec23/24"/>
    <property type="match status" value="1"/>
</dbReference>
<dbReference type="SUPFAM" id="SSF52833">
    <property type="entry name" value="Thioredoxin-like"/>
    <property type="match status" value="1"/>
</dbReference>
<dbReference type="AlphaFoldDB" id="A0A1I2K173"/>
<dbReference type="PROSITE" id="PS51352">
    <property type="entry name" value="THIOREDOXIN_2"/>
    <property type="match status" value="1"/>
</dbReference>
<dbReference type="Pfam" id="PF00085">
    <property type="entry name" value="Thioredoxin"/>
    <property type="match status" value="1"/>
</dbReference>
<protein>
    <recommendedName>
        <fullName evidence="6">Thioredoxin</fullName>
    </recommendedName>
</protein>
<proteinExistence type="inferred from homology"/>
<comment type="similarity">
    <text evidence="1">Belongs to the thioredoxin family.</text>
</comment>
<dbReference type="Gene3D" id="3.40.30.10">
    <property type="entry name" value="Glutaredoxin"/>
    <property type="match status" value="1"/>
</dbReference>
<evidence type="ECO:0000313" key="8">
    <source>
        <dbReference type="EMBL" id="SFF60093.1"/>
    </source>
</evidence>
<evidence type="ECO:0000313" key="9">
    <source>
        <dbReference type="Proteomes" id="UP000181942"/>
    </source>
</evidence>
<evidence type="ECO:0000256" key="3">
    <source>
        <dbReference type="ARBA" id="ARBA00022982"/>
    </source>
</evidence>
<keyword evidence="5" id="KW-0676">Redox-active center</keyword>
<dbReference type="NCBIfam" id="TIGR01068">
    <property type="entry name" value="thioredoxin"/>
    <property type="match status" value="1"/>
</dbReference>
<dbReference type="PANTHER" id="PTHR45663:SF11">
    <property type="entry name" value="GEO12009P1"/>
    <property type="match status" value="1"/>
</dbReference>
<evidence type="ECO:0000259" key="7">
    <source>
        <dbReference type="PROSITE" id="PS51352"/>
    </source>
</evidence>
<name>A0A1I2K173_9ACTN</name>
<keyword evidence="4" id="KW-1015">Disulfide bond</keyword>